<evidence type="ECO:0000259" key="4">
    <source>
        <dbReference type="Pfam" id="PF21788"/>
    </source>
</evidence>
<evidence type="ECO:0000259" key="3">
    <source>
        <dbReference type="Pfam" id="PF21787"/>
    </source>
</evidence>
<keyword evidence="1" id="KW-0175">Coiled coil</keyword>
<sequence>MEGHIKNLKLICRMCGLKSHQKDYKNPKSVMEYSAIIKQVFKLNVTEENESIFSKVLCKRCHMKLYRLKNKNLDIPPDELTSHGDSFFEFRPHSEECYVCTLASKRGPGIKRPKLFNLKEEIKHLKGYTTLEIENEMHITDIDRLGKAICIKTLIIDVNEKTWKFHALNRYVSSPFLIDDVLLPSTIDNLVQLKLVFELFSKPLCCGNYDFPTLIESKICDARNFESNDGIVTGRIESYSGDSLTDLTTIRHSNCTVLIANERERCDICNSYRAALHAMQSRKRNSTGEVSEYTNDRYLNVQQLREKLQKYETERKALKSKIRRMDDRIKRCVMEDGVTLDGEQYDILKQTVEDKENPFGEDSPQHLLWEQQKKYAALKDKRGMRWHPLIIRWCIGIYLKSPGTYKGQLQQFLNLPSKNTLLKYINYTDPGCGFNPDTIANIARQFDALEKPHQSFVSLVVDEMKIKSGLCFSTSTGKIVGLCEEGSINDLLSEFELKYSEEESENQRPLDSTDRELASYATALMVRGISSNLFYVFGHFASSSGMTSSQLYHVIWEGISLLESIDLKVLAIVADGASTNRKFFKLHNWETKENFSPENVIYWTWNECCPTRKLYFICDPPHLMKTTRNNLEKSSSKSTSRNLMCDGQSLSWGQIINLYEWDLGMERDAIGLTMGHHLTEEHINLNPRSRMRVYLAVQVLSATVVNMLDEQDLHTTKSLRTFISHMNRFFDCLNVSKSDEKSNNLDKHKYRGADDERFGWLVTTFLKYLNDWEAHCYSIPNLTKIEQSKLCLSHQTLEGLRITVRSFIEVSKVMFNEGAKYILSEKLSQDPLEEYFGKQRMRLGCNENPTLSQFNFNALAIGVAGDLLVRPEGNSRGKHNEQKIIDVNDMSLPPKKKTKPS</sequence>
<dbReference type="AlphaFoldDB" id="A0A7M6DML0"/>
<proteinExistence type="predicted"/>
<name>A0A7M6DML0_9CNID</name>
<dbReference type="InterPro" id="IPR035714">
    <property type="entry name" value="RAG1_imp-bd"/>
</dbReference>
<evidence type="ECO:0000259" key="2">
    <source>
        <dbReference type="Pfam" id="PF12560"/>
    </source>
</evidence>
<dbReference type="RefSeq" id="XP_066918987.1">
    <property type="nucleotide sequence ID" value="XM_067062886.1"/>
</dbReference>
<feature type="domain" description="Transposable element P transposase-like RNase H C-terminal" evidence="5">
    <location>
        <begin position="826"/>
        <end position="854"/>
    </location>
</feature>
<dbReference type="OrthoDB" id="5987487at2759"/>
<dbReference type="Pfam" id="PF21789">
    <property type="entry name" value="TNP-like_RNaseH_C"/>
    <property type="match status" value="1"/>
</dbReference>
<dbReference type="EnsemblMetazoa" id="CLYHEMT016398.2">
    <property type="protein sequence ID" value="CLYHEMP016398.2"/>
    <property type="gene ID" value="CLYHEMG016398"/>
</dbReference>
<dbReference type="GeneID" id="136806331"/>
<reference evidence="6" key="1">
    <citation type="submission" date="2021-01" db="UniProtKB">
        <authorList>
            <consortium name="EnsemblMetazoa"/>
        </authorList>
    </citation>
    <scope>IDENTIFICATION</scope>
</reference>
<evidence type="ECO:0000313" key="7">
    <source>
        <dbReference type="Proteomes" id="UP000594262"/>
    </source>
</evidence>
<dbReference type="Pfam" id="PF12560">
    <property type="entry name" value="RAG1_imp_bd"/>
    <property type="match status" value="1"/>
</dbReference>
<accession>A0A7M6DML0</accession>
<evidence type="ECO:0000313" key="6">
    <source>
        <dbReference type="EnsemblMetazoa" id="CLYHEMP016398.2"/>
    </source>
</evidence>
<evidence type="ECO:0000256" key="1">
    <source>
        <dbReference type="SAM" id="Coils"/>
    </source>
</evidence>
<protein>
    <submittedName>
        <fullName evidence="6">Uncharacterized protein</fullName>
    </submittedName>
</protein>
<feature type="domain" description="RAG1 importin-binding" evidence="2">
    <location>
        <begin position="25"/>
        <end position="125"/>
    </location>
</feature>
<dbReference type="InterPro" id="IPR048367">
    <property type="entry name" value="TNP-like_RNaseH_C"/>
</dbReference>
<dbReference type="InterPro" id="IPR048366">
    <property type="entry name" value="TNP-like_GBD"/>
</dbReference>
<feature type="domain" description="Transposable element P transposase-like GTP-binding insertion" evidence="4">
    <location>
        <begin position="622"/>
        <end position="738"/>
    </location>
</feature>
<dbReference type="Proteomes" id="UP000594262">
    <property type="component" value="Unplaced"/>
</dbReference>
<keyword evidence="7" id="KW-1185">Reference proteome</keyword>
<organism evidence="6 7">
    <name type="scientific">Clytia hemisphaerica</name>
    <dbReference type="NCBI Taxonomy" id="252671"/>
    <lineage>
        <taxon>Eukaryota</taxon>
        <taxon>Metazoa</taxon>
        <taxon>Cnidaria</taxon>
        <taxon>Hydrozoa</taxon>
        <taxon>Hydroidolina</taxon>
        <taxon>Leptothecata</taxon>
        <taxon>Obeliida</taxon>
        <taxon>Clytiidae</taxon>
        <taxon>Clytia</taxon>
    </lineage>
</organism>
<evidence type="ECO:0000259" key="5">
    <source>
        <dbReference type="Pfam" id="PF21789"/>
    </source>
</evidence>
<feature type="coiled-coil region" evidence="1">
    <location>
        <begin position="301"/>
        <end position="328"/>
    </location>
</feature>
<feature type="domain" description="Transposable element P transposase-like RNase H" evidence="3">
    <location>
        <begin position="432"/>
        <end position="586"/>
    </location>
</feature>
<dbReference type="Pfam" id="PF21788">
    <property type="entry name" value="TNP-like_GBD"/>
    <property type="match status" value="1"/>
</dbReference>
<dbReference type="Pfam" id="PF21787">
    <property type="entry name" value="TNP-like_RNaseH_N"/>
    <property type="match status" value="1"/>
</dbReference>
<dbReference type="InterPro" id="IPR048365">
    <property type="entry name" value="TNP-like_RNaseH_N"/>
</dbReference>